<reference evidence="1" key="1">
    <citation type="submission" date="2022-10" db="EMBL/GenBank/DDBJ databases">
        <title>Catenovulum adriacola sp. nov. isolated in the Harbour of Susak.</title>
        <authorList>
            <person name="Schoch T."/>
            <person name="Reich S.J."/>
            <person name="Stoeferle S."/>
            <person name="Flaiz M."/>
            <person name="Kazda M."/>
            <person name="Riedel C.U."/>
            <person name="Duerre P."/>
        </authorList>
    </citation>
    <scope>NUCLEOTIDE SEQUENCE</scope>
    <source>
        <strain evidence="1">TS8</strain>
    </source>
</reference>
<proteinExistence type="predicted"/>
<gene>
    <name evidence="1" type="ORF">OLW01_07485</name>
</gene>
<protein>
    <submittedName>
        <fullName evidence="1">Uncharacterized protein</fullName>
    </submittedName>
</protein>
<organism evidence="1 2">
    <name type="scientific">Catenovulum adriaticum</name>
    <dbReference type="NCBI Taxonomy" id="2984846"/>
    <lineage>
        <taxon>Bacteria</taxon>
        <taxon>Pseudomonadati</taxon>
        <taxon>Pseudomonadota</taxon>
        <taxon>Gammaproteobacteria</taxon>
        <taxon>Alteromonadales</taxon>
        <taxon>Alteromonadaceae</taxon>
        <taxon>Catenovulum</taxon>
    </lineage>
</organism>
<dbReference type="EMBL" id="CP109965">
    <property type="protein sequence ID" value="WAJ69038.1"/>
    <property type="molecule type" value="Genomic_DNA"/>
</dbReference>
<keyword evidence="2" id="KW-1185">Reference proteome</keyword>
<name>A0ABY7AIK2_9ALTE</name>
<accession>A0ABY7AIK2</accession>
<sequence>MAKPLPNCEQLSQASCVISKGLSDPIELSVTPYPIRVEQLHIVNLQSKMPFKVVDAQLIGLNMNMGRIPLMIQSMTPQHTKIELIPASCVNPKMRWQLQLIIEQNNQNIPLQYNFETQL</sequence>
<dbReference type="RefSeq" id="WP_268073172.1">
    <property type="nucleotide sequence ID" value="NZ_CP109965.1"/>
</dbReference>
<evidence type="ECO:0000313" key="2">
    <source>
        <dbReference type="Proteomes" id="UP001163726"/>
    </source>
</evidence>
<dbReference type="Proteomes" id="UP001163726">
    <property type="component" value="Chromosome"/>
</dbReference>
<evidence type="ECO:0000313" key="1">
    <source>
        <dbReference type="EMBL" id="WAJ69038.1"/>
    </source>
</evidence>